<dbReference type="OrthoDB" id="10610826at2759"/>
<evidence type="ECO:0000256" key="2">
    <source>
        <dbReference type="SAM" id="MobiDB-lite"/>
    </source>
</evidence>
<feature type="coiled-coil region" evidence="1">
    <location>
        <begin position="96"/>
        <end position="129"/>
    </location>
</feature>
<dbReference type="AlphaFoldDB" id="N1PGR1"/>
<proteinExistence type="predicted"/>
<dbReference type="Proteomes" id="UP000016933">
    <property type="component" value="Unassembled WGS sequence"/>
</dbReference>
<keyword evidence="1" id="KW-0175">Coiled coil</keyword>
<sequence>MAEMPTQEVEEEYLPSLASVYQLYEDDKSEEFIDAAEILLDEDFELNRYHTIQLLILLANSVEDPADTREYYNRAQTEYRRARTYHQEEPDGMKQLDQLQIKLERVRNIVEAEAEKEAAAEEAEVMGEELVGGSARGRPDLNFLADGANDAKDTFDRSSGLEGAPDMEETQSLDNLAFRPKQKPSKFMGSLKMKSLKPAKSKSELRSLSTLFQPAEQSEAPKRDDAKSAKEERSMSYE</sequence>
<dbReference type="OMA" id="RRARTYH"/>
<evidence type="ECO:0000313" key="3">
    <source>
        <dbReference type="EMBL" id="EME41567.1"/>
    </source>
</evidence>
<accession>N1PGR1</accession>
<evidence type="ECO:0000313" key="4">
    <source>
        <dbReference type="Proteomes" id="UP000016933"/>
    </source>
</evidence>
<name>N1PGR1_DOTSN</name>
<reference evidence="3 4" key="2">
    <citation type="journal article" date="2012" name="PLoS Pathog.">
        <title>Diverse lifestyles and strategies of plant pathogenesis encoded in the genomes of eighteen Dothideomycetes fungi.</title>
        <authorList>
            <person name="Ohm R.A."/>
            <person name="Feau N."/>
            <person name="Henrissat B."/>
            <person name="Schoch C.L."/>
            <person name="Horwitz B.A."/>
            <person name="Barry K.W."/>
            <person name="Condon B.J."/>
            <person name="Copeland A.C."/>
            <person name="Dhillon B."/>
            <person name="Glaser F."/>
            <person name="Hesse C.N."/>
            <person name="Kosti I."/>
            <person name="LaButti K."/>
            <person name="Lindquist E.A."/>
            <person name="Lucas S."/>
            <person name="Salamov A.A."/>
            <person name="Bradshaw R.E."/>
            <person name="Ciuffetti L."/>
            <person name="Hamelin R.C."/>
            <person name="Kema G.H.J."/>
            <person name="Lawrence C."/>
            <person name="Scott J.A."/>
            <person name="Spatafora J.W."/>
            <person name="Turgeon B.G."/>
            <person name="de Wit P.J.G.M."/>
            <person name="Zhong S."/>
            <person name="Goodwin S.B."/>
            <person name="Grigoriev I.V."/>
        </authorList>
    </citation>
    <scope>NUCLEOTIDE SEQUENCE [LARGE SCALE GENOMIC DNA]</scope>
    <source>
        <strain evidence="4">NZE10 / CBS 128990</strain>
    </source>
</reference>
<protein>
    <submittedName>
        <fullName evidence="3">Uncharacterized protein</fullName>
    </submittedName>
</protein>
<gene>
    <name evidence="3" type="ORF">DOTSEDRAFT_73859</name>
</gene>
<dbReference type="EMBL" id="KB446542">
    <property type="protein sequence ID" value="EME41567.1"/>
    <property type="molecule type" value="Genomic_DNA"/>
</dbReference>
<keyword evidence="4" id="KW-1185">Reference proteome</keyword>
<feature type="compositionally biased region" description="Polar residues" evidence="2">
    <location>
        <begin position="206"/>
        <end position="216"/>
    </location>
</feature>
<dbReference type="HOGENOM" id="CLU_1165790_0_0_1"/>
<feature type="region of interest" description="Disordered" evidence="2">
    <location>
        <begin position="136"/>
        <end position="238"/>
    </location>
</feature>
<reference evidence="4" key="1">
    <citation type="journal article" date="2012" name="PLoS Genet.">
        <title>The genomes of the fungal plant pathogens Cladosporium fulvum and Dothistroma septosporum reveal adaptation to different hosts and lifestyles but also signatures of common ancestry.</title>
        <authorList>
            <person name="de Wit P.J.G.M."/>
            <person name="van der Burgt A."/>
            <person name="Oekmen B."/>
            <person name="Stergiopoulos I."/>
            <person name="Abd-Elsalam K.A."/>
            <person name="Aerts A.L."/>
            <person name="Bahkali A.H."/>
            <person name="Beenen H.G."/>
            <person name="Chettri P."/>
            <person name="Cox M.P."/>
            <person name="Datema E."/>
            <person name="de Vries R.P."/>
            <person name="Dhillon B."/>
            <person name="Ganley A.R."/>
            <person name="Griffiths S.A."/>
            <person name="Guo Y."/>
            <person name="Hamelin R.C."/>
            <person name="Henrissat B."/>
            <person name="Kabir M.S."/>
            <person name="Jashni M.K."/>
            <person name="Kema G."/>
            <person name="Klaubauf S."/>
            <person name="Lapidus A."/>
            <person name="Levasseur A."/>
            <person name="Lindquist E."/>
            <person name="Mehrabi R."/>
            <person name="Ohm R.A."/>
            <person name="Owen T.J."/>
            <person name="Salamov A."/>
            <person name="Schwelm A."/>
            <person name="Schijlen E."/>
            <person name="Sun H."/>
            <person name="van den Burg H.A."/>
            <person name="van Ham R.C.H.J."/>
            <person name="Zhang S."/>
            <person name="Goodwin S.B."/>
            <person name="Grigoriev I.V."/>
            <person name="Collemare J."/>
            <person name="Bradshaw R.E."/>
        </authorList>
    </citation>
    <scope>NUCLEOTIDE SEQUENCE [LARGE SCALE GENOMIC DNA]</scope>
    <source>
        <strain evidence="4">NZE10 / CBS 128990</strain>
    </source>
</reference>
<feature type="compositionally biased region" description="Basic and acidic residues" evidence="2">
    <location>
        <begin position="219"/>
        <end position="238"/>
    </location>
</feature>
<organism evidence="3 4">
    <name type="scientific">Dothistroma septosporum (strain NZE10 / CBS 128990)</name>
    <name type="common">Red band needle blight fungus</name>
    <name type="synonym">Mycosphaerella pini</name>
    <dbReference type="NCBI Taxonomy" id="675120"/>
    <lineage>
        <taxon>Eukaryota</taxon>
        <taxon>Fungi</taxon>
        <taxon>Dikarya</taxon>
        <taxon>Ascomycota</taxon>
        <taxon>Pezizomycotina</taxon>
        <taxon>Dothideomycetes</taxon>
        <taxon>Dothideomycetidae</taxon>
        <taxon>Mycosphaerellales</taxon>
        <taxon>Mycosphaerellaceae</taxon>
        <taxon>Dothistroma</taxon>
    </lineage>
</organism>
<evidence type="ECO:0000256" key="1">
    <source>
        <dbReference type="SAM" id="Coils"/>
    </source>
</evidence>